<dbReference type="AlphaFoldDB" id="A0A385YYR8"/>
<gene>
    <name evidence="6" type="ORF">D3873_08620</name>
</gene>
<evidence type="ECO:0000313" key="7">
    <source>
        <dbReference type="Proteomes" id="UP000265725"/>
    </source>
</evidence>
<dbReference type="SUPFAM" id="SSF52540">
    <property type="entry name" value="P-loop containing nucleoside triphosphate hydrolases"/>
    <property type="match status" value="1"/>
</dbReference>
<dbReference type="PRINTS" id="PR01590">
    <property type="entry name" value="HTHFIS"/>
</dbReference>
<keyword evidence="3" id="KW-0805">Transcription regulation</keyword>
<evidence type="ECO:0000256" key="2">
    <source>
        <dbReference type="ARBA" id="ARBA00022840"/>
    </source>
</evidence>
<evidence type="ECO:0000256" key="3">
    <source>
        <dbReference type="ARBA" id="ARBA00023015"/>
    </source>
</evidence>
<dbReference type="GO" id="GO:0043565">
    <property type="term" value="F:sequence-specific DNA binding"/>
    <property type="evidence" value="ECO:0007669"/>
    <property type="project" value="InterPro"/>
</dbReference>
<keyword evidence="7" id="KW-1185">Reference proteome</keyword>
<dbReference type="Pfam" id="PF25601">
    <property type="entry name" value="AAA_lid_14"/>
    <property type="match status" value="1"/>
</dbReference>
<dbReference type="Gene3D" id="3.40.50.300">
    <property type="entry name" value="P-loop containing nucleotide triphosphate hydrolases"/>
    <property type="match status" value="1"/>
</dbReference>
<dbReference type="InterPro" id="IPR025662">
    <property type="entry name" value="Sigma_54_int_dom_ATP-bd_1"/>
</dbReference>
<dbReference type="OrthoDB" id="9771372at2"/>
<keyword evidence="4" id="KW-0804">Transcription</keyword>
<dbReference type="InterPro" id="IPR009057">
    <property type="entry name" value="Homeodomain-like_sf"/>
</dbReference>
<dbReference type="PROSITE" id="PS00675">
    <property type="entry name" value="SIGMA54_INTERACT_1"/>
    <property type="match status" value="1"/>
</dbReference>
<keyword evidence="1" id="KW-0547">Nucleotide-binding</keyword>
<dbReference type="PANTHER" id="PTHR32071">
    <property type="entry name" value="TRANSCRIPTIONAL REGULATORY PROTEIN"/>
    <property type="match status" value="1"/>
</dbReference>
<reference evidence="7" key="1">
    <citation type="submission" date="2018-09" db="EMBL/GenBank/DDBJ databases">
        <authorList>
            <person name="Zhu H."/>
        </authorList>
    </citation>
    <scope>NUCLEOTIDE SEQUENCE [LARGE SCALE GENOMIC DNA]</scope>
    <source>
        <strain evidence="7">K2R23-3</strain>
    </source>
</reference>
<dbReference type="Gene3D" id="1.10.10.60">
    <property type="entry name" value="Homeodomain-like"/>
    <property type="match status" value="1"/>
</dbReference>
<dbReference type="InterPro" id="IPR035965">
    <property type="entry name" value="PAS-like_dom_sf"/>
</dbReference>
<feature type="domain" description="Sigma-54 factor interaction" evidence="5">
    <location>
        <begin position="123"/>
        <end position="326"/>
    </location>
</feature>
<dbReference type="GO" id="GO:0005524">
    <property type="term" value="F:ATP binding"/>
    <property type="evidence" value="ECO:0007669"/>
    <property type="project" value="UniProtKB-KW"/>
</dbReference>
<dbReference type="PANTHER" id="PTHR32071:SF74">
    <property type="entry name" value="TRANSCRIPTIONAL ACTIVATOR ROCR"/>
    <property type="match status" value="1"/>
</dbReference>
<dbReference type="InterPro" id="IPR058031">
    <property type="entry name" value="AAA_lid_NorR"/>
</dbReference>
<dbReference type="EMBL" id="CP032418">
    <property type="protein sequence ID" value="AYC30808.1"/>
    <property type="molecule type" value="Genomic_DNA"/>
</dbReference>
<organism evidence="6 7">
    <name type="scientific">Paenisporosarcina cavernae</name>
    <dbReference type="NCBI Taxonomy" id="2320858"/>
    <lineage>
        <taxon>Bacteria</taxon>
        <taxon>Bacillati</taxon>
        <taxon>Bacillota</taxon>
        <taxon>Bacilli</taxon>
        <taxon>Bacillales</taxon>
        <taxon>Caryophanaceae</taxon>
        <taxon>Paenisporosarcina</taxon>
    </lineage>
</organism>
<dbReference type="Gene3D" id="3.30.450.20">
    <property type="entry name" value="PAS domain"/>
    <property type="match status" value="1"/>
</dbReference>
<evidence type="ECO:0000256" key="4">
    <source>
        <dbReference type="ARBA" id="ARBA00023163"/>
    </source>
</evidence>
<name>A0A385YYR8_9BACL</name>
<dbReference type="InterPro" id="IPR002197">
    <property type="entry name" value="HTH_Fis"/>
</dbReference>
<dbReference type="PROSITE" id="PS50045">
    <property type="entry name" value="SIGMA54_INTERACT_4"/>
    <property type="match status" value="1"/>
</dbReference>
<evidence type="ECO:0000313" key="6">
    <source>
        <dbReference type="EMBL" id="AYC30808.1"/>
    </source>
</evidence>
<dbReference type="CDD" id="cd00009">
    <property type="entry name" value="AAA"/>
    <property type="match status" value="1"/>
</dbReference>
<dbReference type="Pfam" id="PF02954">
    <property type="entry name" value="HTH_8"/>
    <property type="match status" value="1"/>
</dbReference>
<dbReference type="InterPro" id="IPR027417">
    <property type="entry name" value="P-loop_NTPase"/>
</dbReference>
<dbReference type="InterPro" id="IPR002078">
    <property type="entry name" value="Sigma_54_int"/>
</dbReference>
<evidence type="ECO:0000256" key="1">
    <source>
        <dbReference type="ARBA" id="ARBA00022741"/>
    </source>
</evidence>
<dbReference type="KEGG" id="paek:D3873_08620"/>
<dbReference type="SUPFAM" id="SSF46689">
    <property type="entry name" value="Homeodomain-like"/>
    <property type="match status" value="1"/>
</dbReference>
<dbReference type="RefSeq" id="WP_119884513.1">
    <property type="nucleotide sequence ID" value="NZ_CP032418.1"/>
</dbReference>
<sequence>MTVGIHAVDVQGKTIIYNDHMRKMEGIEITEFQDHSLIDIFQFGQQSSTLLEVLATQQPIVTVKQTYWNRHGQEITTINDTYPVHVDGKLIGAIELAHDVTTLEQFVYQPLKRYGEPITFSIITAISESMISVKEMAKKAAHAKLSVLLLGESGTGKDLIAEAIHHEWSPGASNFYTLYCHNADANMLDQLHAEMIEREPSTIFCERIDLLSLHHQQKLLEVVQDPRLKQHFFLASTGKDPVELITSGELWKELYYFFASMLITVPPLRDRKEDIVPFVEDYFMRHSIRFGTVIKGLSKDVTTLFHKYDWPGNLKELEFLLDEIASFVTDEEWVTYDLLPLHFKRKLDDSVATYKQMATKYTVESDAIVPLEVYLKAAESEYVVKVMEKFNGNVTKAAAALGMSRQNLQYRLRKIRN</sequence>
<protein>
    <submittedName>
        <fullName evidence="6">Transcriptional regulator</fullName>
    </submittedName>
</protein>
<dbReference type="SUPFAM" id="SSF55785">
    <property type="entry name" value="PYP-like sensor domain (PAS domain)"/>
    <property type="match status" value="1"/>
</dbReference>
<dbReference type="Pfam" id="PF14532">
    <property type="entry name" value="Sigma54_activ_2"/>
    <property type="match status" value="1"/>
</dbReference>
<keyword evidence="2" id="KW-0067">ATP-binding</keyword>
<dbReference type="Proteomes" id="UP000265725">
    <property type="component" value="Chromosome"/>
</dbReference>
<accession>A0A385YYR8</accession>
<dbReference type="Gene3D" id="1.10.8.60">
    <property type="match status" value="1"/>
</dbReference>
<evidence type="ECO:0000259" key="5">
    <source>
        <dbReference type="PROSITE" id="PS50045"/>
    </source>
</evidence>
<proteinExistence type="predicted"/>
<dbReference type="GO" id="GO:0006355">
    <property type="term" value="P:regulation of DNA-templated transcription"/>
    <property type="evidence" value="ECO:0007669"/>
    <property type="project" value="InterPro"/>
</dbReference>